<evidence type="ECO:0000256" key="4">
    <source>
        <dbReference type="ARBA" id="ARBA00022475"/>
    </source>
</evidence>
<dbReference type="RefSeq" id="WP_016146737.1">
    <property type="nucleotide sequence ID" value="NZ_CABKSA010000001.1"/>
</dbReference>
<keyword evidence="6 9" id="KW-0812">Transmembrane</keyword>
<dbReference type="InterPro" id="IPR035906">
    <property type="entry name" value="MetI-like_sf"/>
</dbReference>
<dbReference type="Gene3D" id="1.10.3720.10">
    <property type="entry name" value="MetI-like"/>
    <property type="match status" value="1"/>
</dbReference>
<dbReference type="InterPro" id="IPR011867">
    <property type="entry name" value="ModB_ABC"/>
</dbReference>
<evidence type="ECO:0000256" key="6">
    <source>
        <dbReference type="ARBA" id="ARBA00022692"/>
    </source>
</evidence>
<accession>A0A1Y4LFR7</accession>
<comment type="subcellular location">
    <subcellularLocation>
        <location evidence="1 9">Cell membrane</location>
        <topology evidence="1 9">Multi-pass membrane protein</topology>
    </subcellularLocation>
</comment>
<dbReference type="NCBIfam" id="TIGR02141">
    <property type="entry name" value="modB_ABC"/>
    <property type="match status" value="1"/>
</dbReference>
<keyword evidence="8 9" id="KW-0472">Membrane</keyword>
<feature type="transmembrane region" description="Helical" evidence="9">
    <location>
        <begin position="85"/>
        <end position="103"/>
    </location>
</feature>
<organism evidence="12 13">
    <name type="scientific">Butyricicoccus pullicaecorum</name>
    <dbReference type="NCBI Taxonomy" id="501571"/>
    <lineage>
        <taxon>Bacteria</taxon>
        <taxon>Bacillati</taxon>
        <taxon>Bacillota</taxon>
        <taxon>Clostridia</taxon>
        <taxon>Eubacteriales</taxon>
        <taxon>Butyricicoccaceae</taxon>
        <taxon>Butyricicoccus</taxon>
    </lineage>
</organism>
<protein>
    <recommendedName>
        <fullName evidence="10">Molybdenum transport system permease</fullName>
    </recommendedName>
</protein>
<feature type="transmembrane region" description="Helical" evidence="9">
    <location>
        <begin position="44"/>
        <end position="65"/>
    </location>
</feature>
<keyword evidence="3 9" id="KW-0813">Transport</keyword>
<keyword evidence="7 9" id="KW-1133">Transmembrane helix</keyword>
<comment type="similarity">
    <text evidence="2 10">Belongs to the binding-protein-dependent transport system permease family. CysTW subfamily.</text>
</comment>
<sequence length="220" mass="24641">MDWFPLWNSLRIAAAATVITFFLGIFAAYLVCHLPRSVKGICDVILTIPMVLPPTVVGFFLLRLLGPKGVIGSPLLEWFDLRIIMTWQAAIFAVIIVTFPLMYRTTRGAFESFDPNILDAARTLGLSGRYIFWRILLPGCKQGVFAGMILAFARGLGEYGATSMVSGYTPGRTATISTTVYQLWREGNTDLAYRWVFVNLAISFCVLMAVNLMERKRRKP</sequence>
<reference evidence="13" key="1">
    <citation type="submission" date="2017-04" db="EMBL/GenBank/DDBJ databases">
        <title>Function of individual gut microbiota members based on whole genome sequencing of pure cultures obtained from chicken caecum.</title>
        <authorList>
            <person name="Medvecky M."/>
            <person name="Cejkova D."/>
            <person name="Polansky O."/>
            <person name="Karasova D."/>
            <person name="Kubasova T."/>
            <person name="Cizek A."/>
            <person name="Rychlik I."/>
        </authorList>
    </citation>
    <scope>NUCLEOTIDE SEQUENCE [LARGE SCALE GENOMIC DNA]</scope>
    <source>
        <strain evidence="13">An180</strain>
    </source>
</reference>
<comment type="caution">
    <text evidence="12">The sequence shown here is derived from an EMBL/GenBank/DDBJ whole genome shotgun (WGS) entry which is preliminary data.</text>
</comment>
<dbReference type="InterPro" id="IPR000515">
    <property type="entry name" value="MetI-like"/>
</dbReference>
<comment type="function">
    <text evidence="10">Part of the binding-protein-dependent transport system for molybdenum; probably responsible for the translocation of the substrate across the membrane.</text>
</comment>
<keyword evidence="4 10" id="KW-1003">Cell membrane</keyword>
<feature type="transmembrane region" description="Helical" evidence="9">
    <location>
        <begin position="131"/>
        <end position="153"/>
    </location>
</feature>
<dbReference type="PANTHER" id="PTHR30183:SF3">
    <property type="entry name" value="MOLYBDENUM TRANSPORT SYSTEM PERMEASE PROTEIN MODB"/>
    <property type="match status" value="1"/>
</dbReference>
<proteinExistence type="inferred from homology"/>
<evidence type="ECO:0000256" key="2">
    <source>
        <dbReference type="ARBA" id="ARBA00007069"/>
    </source>
</evidence>
<dbReference type="SUPFAM" id="SSF161098">
    <property type="entry name" value="MetI-like"/>
    <property type="match status" value="1"/>
</dbReference>
<evidence type="ECO:0000256" key="7">
    <source>
        <dbReference type="ARBA" id="ARBA00022989"/>
    </source>
</evidence>
<keyword evidence="5 10" id="KW-0500">Molybdenum</keyword>
<name>A0A1Y4LFR7_9FIRM</name>
<dbReference type="GO" id="GO:0015098">
    <property type="term" value="F:molybdate ion transmembrane transporter activity"/>
    <property type="evidence" value="ECO:0007669"/>
    <property type="project" value="UniProtKB-UniRule"/>
</dbReference>
<dbReference type="Pfam" id="PF00528">
    <property type="entry name" value="BPD_transp_1"/>
    <property type="match status" value="1"/>
</dbReference>
<evidence type="ECO:0000313" key="13">
    <source>
        <dbReference type="Proteomes" id="UP000195897"/>
    </source>
</evidence>
<dbReference type="PROSITE" id="PS50928">
    <property type="entry name" value="ABC_TM1"/>
    <property type="match status" value="1"/>
</dbReference>
<gene>
    <name evidence="12" type="ORF">B5F17_03705</name>
</gene>
<evidence type="ECO:0000256" key="1">
    <source>
        <dbReference type="ARBA" id="ARBA00004651"/>
    </source>
</evidence>
<evidence type="ECO:0000256" key="10">
    <source>
        <dbReference type="RuleBase" id="RU365097"/>
    </source>
</evidence>
<dbReference type="GO" id="GO:0005886">
    <property type="term" value="C:plasma membrane"/>
    <property type="evidence" value="ECO:0007669"/>
    <property type="project" value="UniProtKB-SubCell"/>
</dbReference>
<evidence type="ECO:0000313" key="12">
    <source>
        <dbReference type="EMBL" id="OUP53701.1"/>
    </source>
</evidence>
<evidence type="ECO:0000256" key="5">
    <source>
        <dbReference type="ARBA" id="ARBA00022505"/>
    </source>
</evidence>
<feature type="domain" description="ABC transmembrane type-1" evidence="11">
    <location>
        <begin position="6"/>
        <end position="214"/>
    </location>
</feature>
<evidence type="ECO:0000256" key="3">
    <source>
        <dbReference type="ARBA" id="ARBA00022448"/>
    </source>
</evidence>
<dbReference type="Proteomes" id="UP000195897">
    <property type="component" value="Unassembled WGS sequence"/>
</dbReference>
<feature type="transmembrane region" description="Helical" evidence="9">
    <location>
        <begin position="192"/>
        <end position="213"/>
    </location>
</feature>
<dbReference type="EMBL" id="NFKK01000003">
    <property type="protein sequence ID" value="OUP53701.1"/>
    <property type="molecule type" value="Genomic_DNA"/>
</dbReference>
<dbReference type="AlphaFoldDB" id="A0A1Y4LFR7"/>
<evidence type="ECO:0000259" key="11">
    <source>
        <dbReference type="PROSITE" id="PS50928"/>
    </source>
</evidence>
<dbReference type="PANTHER" id="PTHR30183">
    <property type="entry name" value="MOLYBDENUM TRANSPORT SYSTEM PERMEASE PROTEIN MODB"/>
    <property type="match status" value="1"/>
</dbReference>
<evidence type="ECO:0000256" key="8">
    <source>
        <dbReference type="ARBA" id="ARBA00023136"/>
    </source>
</evidence>
<dbReference type="CDD" id="cd06261">
    <property type="entry name" value="TM_PBP2"/>
    <property type="match status" value="1"/>
</dbReference>
<feature type="transmembrane region" description="Helical" evidence="9">
    <location>
        <begin position="12"/>
        <end position="32"/>
    </location>
</feature>
<evidence type="ECO:0000256" key="9">
    <source>
        <dbReference type="RuleBase" id="RU363032"/>
    </source>
</evidence>